<proteinExistence type="predicted"/>
<dbReference type="Proteomes" id="UP000308652">
    <property type="component" value="Unassembled WGS sequence"/>
</dbReference>
<evidence type="ECO:0000313" key="2">
    <source>
        <dbReference type="EMBL" id="TFK42957.1"/>
    </source>
</evidence>
<name>A0A5C3MDG5_9AGAR</name>
<reference evidence="2 3" key="1">
    <citation type="journal article" date="2019" name="Nat. Ecol. Evol.">
        <title>Megaphylogeny resolves global patterns of mushroom evolution.</title>
        <authorList>
            <person name="Varga T."/>
            <person name="Krizsan K."/>
            <person name="Foldi C."/>
            <person name="Dima B."/>
            <person name="Sanchez-Garcia M."/>
            <person name="Sanchez-Ramirez S."/>
            <person name="Szollosi G.J."/>
            <person name="Szarkandi J.G."/>
            <person name="Papp V."/>
            <person name="Albert L."/>
            <person name="Andreopoulos W."/>
            <person name="Angelini C."/>
            <person name="Antonin V."/>
            <person name="Barry K.W."/>
            <person name="Bougher N.L."/>
            <person name="Buchanan P."/>
            <person name="Buyck B."/>
            <person name="Bense V."/>
            <person name="Catcheside P."/>
            <person name="Chovatia M."/>
            <person name="Cooper J."/>
            <person name="Damon W."/>
            <person name="Desjardin D."/>
            <person name="Finy P."/>
            <person name="Geml J."/>
            <person name="Haridas S."/>
            <person name="Hughes K."/>
            <person name="Justo A."/>
            <person name="Karasinski D."/>
            <person name="Kautmanova I."/>
            <person name="Kiss B."/>
            <person name="Kocsube S."/>
            <person name="Kotiranta H."/>
            <person name="LaButti K.M."/>
            <person name="Lechner B.E."/>
            <person name="Liimatainen K."/>
            <person name="Lipzen A."/>
            <person name="Lukacs Z."/>
            <person name="Mihaltcheva S."/>
            <person name="Morgado L.N."/>
            <person name="Niskanen T."/>
            <person name="Noordeloos M.E."/>
            <person name="Ohm R.A."/>
            <person name="Ortiz-Santana B."/>
            <person name="Ovrebo C."/>
            <person name="Racz N."/>
            <person name="Riley R."/>
            <person name="Savchenko A."/>
            <person name="Shiryaev A."/>
            <person name="Soop K."/>
            <person name="Spirin V."/>
            <person name="Szebenyi C."/>
            <person name="Tomsovsky M."/>
            <person name="Tulloss R.E."/>
            <person name="Uehling J."/>
            <person name="Grigoriev I.V."/>
            <person name="Vagvolgyi C."/>
            <person name="Papp T."/>
            <person name="Martin F.M."/>
            <person name="Miettinen O."/>
            <person name="Hibbett D.S."/>
            <person name="Nagy L.G."/>
        </authorList>
    </citation>
    <scope>NUCLEOTIDE SEQUENCE [LARGE SCALE GENOMIC DNA]</scope>
    <source>
        <strain evidence="2 3">CBS 166.37</strain>
    </source>
</reference>
<evidence type="ECO:0000256" key="1">
    <source>
        <dbReference type="SAM" id="Phobius"/>
    </source>
</evidence>
<keyword evidence="1" id="KW-0812">Transmembrane</keyword>
<feature type="transmembrane region" description="Helical" evidence="1">
    <location>
        <begin position="6"/>
        <end position="24"/>
    </location>
</feature>
<keyword evidence="1" id="KW-1133">Transmembrane helix</keyword>
<dbReference type="AlphaFoldDB" id="A0A5C3MDG5"/>
<protein>
    <submittedName>
        <fullName evidence="2">Uncharacterized protein</fullName>
    </submittedName>
</protein>
<accession>A0A5C3MDG5</accession>
<dbReference type="EMBL" id="ML213592">
    <property type="protein sequence ID" value="TFK42957.1"/>
    <property type="molecule type" value="Genomic_DNA"/>
</dbReference>
<keyword evidence="1" id="KW-0472">Membrane</keyword>
<sequence length="141" mass="15181">MAALGIVVAVVFSLAAIVVLCVNFSRGLHPSRRFTPSFVPEPKQCQTLPDCSPPFLSLRDLGPNLEAGLNPVFHLTPSSTNVSPDDSIRRYSLSEISYTAKLFGADRCRAEGVHLMITPPTPEQKIGKDVASGNDVCVSKE</sequence>
<evidence type="ECO:0000313" key="3">
    <source>
        <dbReference type="Proteomes" id="UP000308652"/>
    </source>
</evidence>
<keyword evidence="3" id="KW-1185">Reference proteome</keyword>
<organism evidence="2 3">
    <name type="scientific">Crucibulum laeve</name>
    <dbReference type="NCBI Taxonomy" id="68775"/>
    <lineage>
        <taxon>Eukaryota</taxon>
        <taxon>Fungi</taxon>
        <taxon>Dikarya</taxon>
        <taxon>Basidiomycota</taxon>
        <taxon>Agaricomycotina</taxon>
        <taxon>Agaricomycetes</taxon>
        <taxon>Agaricomycetidae</taxon>
        <taxon>Agaricales</taxon>
        <taxon>Agaricineae</taxon>
        <taxon>Nidulariaceae</taxon>
        <taxon>Crucibulum</taxon>
    </lineage>
</organism>
<gene>
    <name evidence="2" type="ORF">BDQ12DRAFT_677085</name>
</gene>